<feature type="transmembrane region" description="Helical" evidence="2">
    <location>
        <begin position="756"/>
        <end position="781"/>
    </location>
</feature>
<evidence type="ECO:0000256" key="1">
    <source>
        <dbReference type="SAM" id="MobiDB-lite"/>
    </source>
</evidence>
<feature type="transmembrane region" description="Helical" evidence="2">
    <location>
        <begin position="85"/>
        <end position="104"/>
    </location>
</feature>
<feature type="transmembrane region" description="Helical" evidence="2">
    <location>
        <begin position="500"/>
        <end position="520"/>
    </location>
</feature>
<feature type="region of interest" description="Disordered" evidence="1">
    <location>
        <begin position="840"/>
        <end position="886"/>
    </location>
</feature>
<dbReference type="EMBL" id="CP013729">
    <property type="protein sequence ID" value="ALV04955.1"/>
    <property type="molecule type" value="Genomic_DNA"/>
</dbReference>
<proteinExistence type="predicted"/>
<dbReference type="InterPro" id="IPR051533">
    <property type="entry name" value="WaaL-like"/>
</dbReference>
<feature type="transmembrane region" description="Helical" evidence="2">
    <location>
        <begin position="406"/>
        <end position="424"/>
    </location>
</feature>
<sequence>MNFMIPLRPSALLALLASMACGTAGVALVHHYPVDPPLMLTLWAALAALSFLAWQVLPMLLPAAVPLIGFAPWTGWISFEELDLLVLAVATGGYLALAITEPIRRPVPWRYRALRWRSAVGVLLAVFTLSMLISIWRGVEHAGGLQFGYYQGYQESMNSLRLGKSLFLVLLLLPLWLRAADLRPAAVLRLSRGAWVLVLVFASVGAMWERFIYTGLLDFSTDYRTTSWFWEMHVGGAALDGCLALSMPMALLWMLCERRPWRFAAALGVLLLGFYACLTTFSRGVYLAVPVGLALCALLWAVQRRHGRPEDGAAAPGQLPGDAALPLRSSLAVLTGVALAAWVLFGAGGYRALVALAVSVGLWVAMPPRRGTWPVGQHRTLLGGALLVALALAGAGFLLIDQVPKLSYAVELVVVLFTLTLCGLWRRGVVWAGQSFLLAAGWLSSLAATWLVAAQWSEGKDLIATAAVLLLLGLAWLAVQWPVRPADAVREASWRVRGMLWTACLLVCGVVASLGGGGYIGHRLSTGQQDLEGRLDHWSLSMSLLKGMDAWLLGQGTGRFAASFANQGPFEARVGDHRWNPPATDAVPGALDSAGFPAVPTPTVTLTSGLHTMGSGELYRLSQRVSAVGGDVAAAVVLRTRQHTQLRVEVCEKHLLYPLRCLDRQVEIEPQGGAWQVVRLPLGKAPDDFGGSRWMPRQLTAAVALNWRGSLVELRSVELADSQHGSLLRNGDFSQGMARWFFSSDRVHMPFHEKSLPLHVLFAQGVIGLALWLGLVASALWRCTLGAARRHPLAPATAGALAAFMIVGLFDSLIDAPRIGFLFYAMLALALGLRTPSRRLKKGEQPDEEEALETRFAGDDHEHDDRRPSPPRRSYLPSRFGPSTGR</sequence>
<protein>
    <submittedName>
        <fullName evidence="3">Uncharacterized protein</fullName>
    </submittedName>
</protein>
<feature type="transmembrane region" description="Helical" evidence="2">
    <location>
        <begin position="793"/>
        <end position="810"/>
    </location>
</feature>
<organism evidence="3 4">
    <name type="scientific">Roseateles depolymerans</name>
    <dbReference type="NCBI Taxonomy" id="76731"/>
    <lineage>
        <taxon>Bacteria</taxon>
        <taxon>Pseudomonadati</taxon>
        <taxon>Pseudomonadota</taxon>
        <taxon>Betaproteobacteria</taxon>
        <taxon>Burkholderiales</taxon>
        <taxon>Sphaerotilaceae</taxon>
        <taxon>Roseateles</taxon>
    </lineage>
</organism>
<evidence type="ECO:0000313" key="3">
    <source>
        <dbReference type="EMBL" id="ALV04955.1"/>
    </source>
</evidence>
<feature type="compositionally biased region" description="Basic and acidic residues" evidence="1">
    <location>
        <begin position="852"/>
        <end position="868"/>
    </location>
</feature>
<reference evidence="3 4" key="1">
    <citation type="submission" date="2015-12" db="EMBL/GenBank/DDBJ databases">
        <title>Complete genome of Roseateles depolymerans KCTC 42856.</title>
        <authorList>
            <person name="Kim K.M."/>
        </authorList>
    </citation>
    <scope>NUCLEOTIDE SEQUENCE [LARGE SCALE GENOMIC DNA]</scope>
    <source>
        <strain evidence="3 4">KCTC 42856</strain>
    </source>
</reference>
<keyword evidence="2" id="KW-0812">Transmembrane</keyword>
<feature type="transmembrane region" description="Helical" evidence="2">
    <location>
        <begin position="462"/>
        <end position="479"/>
    </location>
</feature>
<keyword evidence="2" id="KW-0472">Membrane</keyword>
<keyword evidence="4" id="KW-1185">Reference proteome</keyword>
<evidence type="ECO:0000313" key="4">
    <source>
        <dbReference type="Proteomes" id="UP000060699"/>
    </source>
</evidence>
<dbReference type="OrthoDB" id="283584at2"/>
<feature type="transmembrane region" description="Helical" evidence="2">
    <location>
        <begin position="380"/>
        <end position="400"/>
    </location>
</feature>
<accession>A0A0U3MYD0</accession>
<feature type="transmembrane region" description="Helical" evidence="2">
    <location>
        <begin position="816"/>
        <end position="833"/>
    </location>
</feature>
<dbReference type="PANTHER" id="PTHR37422:SF13">
    <property type="entry name" value="LIPOPOLYSACCHARIDE BIOSYNTHESIS PROTEIN PA4999-RELATED"/>
    <property type="match status" value="1"/>
</dbReference>
<name>A0A0U3MYD0_9BURK</name>
<feature type="transmembrane region" description="Helical" evidence="2">
    <location>
        <begin position="37"/>
        <end position="54"/>
    </location>
</feature>
<feature type="transmembrane region" description="Helical" evidence="2">
    <location>
        <begin position="228"/>
        <end position="254"/>
    </location>
</feature>
<feature type="transmembrane region" description="Helical" evidence="2">
    <location>
        <begin position="436"/>
        <end position="456"/>
    </location>
</feature>
<gene>
    <name evidence="3" type="ORF">RD2015_452</name>
</gene>
<keyword evidence="2" id="KW-1133">Transmembrane helix</keyword>
<feature type="transmembrane region" description="Helical" evidence="2">
    <location>
        <begin position="189"/>
        <end position="208"/>
    </location>
</feature>
<dbReference type="KEGG" id="rdp:RD2015_452"/>
<evidence type="ECO:0000256" key="2">
    <source>
        <dbReference type="SAM" id="Phobius"/>
    </source>
</evidence>
<feature type="transmembrane region" description="Helical" evidence="2">
    <location>
        <begin position="116"/>
        <end position="139"/>
    </location>
</feature>
<dbReference type="PANTHER" id="PTHR37422">
    <property type="entry name" value="TEICHURONIC ACID BIOSYNTHESIS PROTEIN TUAE"/>
    <property type="match status" value="1"/>
</dbReference>
<feature type="transmembrane region" description="Helical" evidence="2">
    <location>
        <begin position="261"/>
        <end position="278"/>
    </location>
</feature>
<dbReference type="Proteomes" id="UP000060699">
    <property type="component" value="Chromosome"/>
</dbReference>
<dbReference type="STRING" id="76731.RD2015_452"/>
<dbReference type="AlphaFoldDB" id="A0A0U3MYD0"/>
<dbReference type="RefSeq" id="WP_058933510.1">
    <property type="nucleotide sequence ID" value="NZ_CP013729.1"/>
</dbReference>
<feature type="transmembrane region" description="Helical" evidence="2">
    <location>
        <begin position="159"/>
        <end position="177"/>
    </location>
</feature>